<evidence type="ECO:0008006" key="4">
    <source>
        <dbReference type="Google" id="ProtNLM"/>
    </source>
</evidence>
<evidence type="ECO:0000256" key="1">
    <source>
        <dbReference type="SAM" id="SignalP"/>
    </source>
</evidence>
<sequence>MISCYSKWVLFFLLPFCCYSQIDEVLVDPSITFSFQQGSRWGFNTILNQRSVIYEEGQALHVQAAQFATYEVGFYSQLGMGVMYREIFDDDRPEELRTTQQYVFARKYNALKIAHRGRWDQRWRADRLTHRWRYRLSSSLPLNGLRTDSSEFYLTGSWETLFIAENGTTPAFDQRFAIGLGQQLNENIKLQLVTTYRIEDFTKTSERLLFLELGLYYSFN</sequence>
<proteinExistence type="predicted"/>
<organism evidence="2 3">
    <name type="scientific">Nonlabens spongiae</name>
    <dbReference type="NCBI Taxonomy" id="331648"/>
    <lineage>
        <taxon>Bacteria</taxon>
        <taxon>Pseudomonadati</taxon>
        <taxon>Bacteroidota</taxon>
        <taxon>Flavobacteriia</taxon>
        <taxon>Flavobacteriales</taxon>
        <taxon>Flavobacteriaceae</taxon>
        <taxon>Nonlabens</taxon>
    </lineage>
</organism>
<dbReference type="RefSeq" id="WP_085767055.1">
    <property type="nucleotide sequence ID" value="NZ_CP019344.1"/>
</dbReference>
<dbReference type="AlphaFoldDB" id="A0A1W6MKW0"/>
<protein>
    <recommendedName>
        <fullName evidence="4">DUF2490 domain-containing protein</fullName>
    </recommendedName>
</protein>
<feature type="chain" id="PRO_5013184764" description="DUF2490 domain-containing protein" evidence="1">
    <location>
        <begin position="23"/>
        <end position="220"/>
    </location>
</feature>
<dbReference type="Proteomes" id="UP000193431">
    <property type="component" value="Chromosome"/>
</dbReference>
<evidence type="ECO:0000313" key="2">
    <source>
        <dbReference type="EMBL" id="ARN78254.1"/>
    </source>
</evidence>
<reference evidence="2 3" key="1">
    <citation type="submission" date="2016-11" db="EMBL/GenBank/DDBJ databases">
        <title>Trade-off between light-utilization and light-protection in marine flavobacteria.</title>
        <authorList>
            <person name="Kumagai Y."/>
        </authorList>
    </citation>
    <scope>NUCLEOTIDE SEQUENCE [LARGE SCALE GENOMIC DNA]</scope>
    <source>
        <strain evidence="2 3">JCM 13191</strain>
    </source>
</reference>
<dbReference type="Pfam" id="PF10677">
    <property type="entry name" value="DUF2490"/>
    <property type="match status" value="1"/>
</dbReference>
<dbReference type="InterPro" id="IPR019619">
    <property type="entry name" value="DUF2490"/>
</dbReference>
<keyword evidence="3" id="KW-1185">Reference proteome</keyword>
<dbReference type="OrthoDB" id="1436620at2"/>
<keyword evidence="1" id="KW-0732">Signal</keyword>
<evidence type="ECO:0000313" key="3">
    <source>
        <dbReference type="Proteomes" id="UP000193431"/>
    </source>
</evidence>
<feature type="signal peptide" evidence="1">
    <location>
        <begin position="1"/>
        <end position="22"/>
    </location>
</feature>
<dbReference type="EMBL" id="CP019344">
    <property type="protein sequence ID" value="ARN78254.1"/>
    <property type="molecule type" value="Genomic_DNA"/>
</dbReference>
<gene>
    <name evidence="2" type="ORF">BST97_09765</name>
</gene>
<dbReference type="STRING" id="331648.BST97_09765"/>
<name>A0A1W6MKW0_9FLAO</name>
<accession>A0A1W6MKW0</accession>